<evidence type="ECO:0000256" key="2">
    <source>
        <dbReference type="SAM" id="Phobius"/>
    </source>
</evidence>
<keyword evidence="2" id="KW-1133">Transmembrane helix</keyword>
<gene>
    <name evidence="3" type="ORF">SAMN04487820_109231</name>
</gene>
<dbReference type="EMBL" id="FNFM01000009">
    <property type="protein sequence ID" value="SDK58431.1"/>
    <property type="molecule type" value="Genomic_DNA"/>
</dbReference>
<accession>A0A1G9D3F5</accession>
<reference evidence="4" key="1">
    <citation type="submission" date="2016-10" db="EMBL/GenBank/DDBJ databases">
        <authorList>
            <person name="Varghese N."/>
            <person name="Submissions S."/>
        </authorList>
    </citation>
    <scope>NUCLEOTIDE SEQUENCE [LARGE SCALE GENOMIC DNA]</scope>
    <source>
        <strain evidence="4">DSM 45460</strain>
    </source>
</reference>
<keyword evidence="2" id="KW-0812">Transmembrane</keyword>
<dbReference type="Proteomes" id="UP000199213">
    <property type="component" value="Unassembled WGS sequence"/>
</dbReference>
<feature type="compositionally biased region" description="Basic and acidic residues" evidence="1">
    <location>
        <begin position="11"/>
        <end position="39"/>
    </location>
</feature>
<feature type="transmembrane region" description="Helical" evidence="2">
    <location>
        <begin position="62"/>
        <end position="81"/>
    </location>
</feature>
<protein>
    <submittedName>
        <fullName evidence="3">Uncharacterized protein</fullName>
    </submittedName>
</protein>
<evidence type="ECO:0000313" key="3">
    <source>
        <dbReference type="EMBL" id="SDK58431.1"/>
    </source>
</evidence>
<feature type="region of interest" description="Disordered" evidence="1">
    <location>
        <begin position="1"/>
        <end position="50"/>
    </location>
</feature>
<evidence type="ECO:0000313" key="4">
    <source>
        <dbReference type="Proteomes" id="UP000199213"/>
    </source>
</evidence>
<sequence length="209" mass="23695">MSHTAGLPPKPDPRTGEPRPPRAPLEPDWKRAEDKRPGGEHQVPQPPDGYGPVLEWFRPTRGYSVTLGAIMATIMFVFFCIRDTGFSWMTTWWLWLFVVLSPIPFLFMGRAIRISAGADWLRYGKSGFVGTYELTTVKITTGGASRYLELTDEHGNSTYAPLHNLQMNRELWDLVYNGILHSVRGNGAETNKLARTFLDLDNPLRFRGE</sequence>
<dbReference type="AlphaFoldDB" id="A0A1G9D3F5"/>
<name>A0A1G9D3F5_ACTMZ</name>
<evidence type="ECO:0000256" key="1">
    <source>
        <dbReference type="SAM" id="MobiDB-lite"/>
    </source>
</evidence>
<feature type="transmembrane region" description="Helical" evidence="2">
    <location>
        <begin position="93"/>
        <end position="112"/>
    </location>
</feature>
<dbReference type="RefSeq" id="WP_245694353.1">
    <property type="nucleotide sequence ID" value="NZ_FNFM01000009.1"/>
</dbReference>
<keyword evidence="2" id="KW-0472">Membrane</keyword>
<proteinExistence type="predicted"/>
<organism evidence="3 4">
    <name type="scientific">Actinopolyspora mzabensis</name>
    <dbReference type="NCBI Taxonomy" id="995066"/>
    <lineage>
        <taxon>Bacteria</taxon>
        <taxon>Bacillati</taxon>
        <taxon>Actinomycetota</taxon>
        <taxon>Actinomycetes</taxon>
        <taxon>Actinopolysporales</taxon>
        <taxon>Actinopolysporaceae</taxon>
        <taxon>Actinopolyspora</taxon>
    </lineage>
</organism>
<keyword evidence="4" id="KW-1185">Reference proteome</keyword>